<feature type="domain" description="ABC-2 type transporter transmembrane" evidence="6">
    <location>
        <begin position="131"/>
        <end position="345"/>
    </location>
</feature>
<feature type="transmembrane region" description="Helical" evidence="5">
    <location>
        <begin position="34"/>
        <end position="56"/>
    </location>
</feature>
<dbReference type="OrthoDB" id="3268959at2"/>
<evidence type="ECO:0000256" key="4">
    <source>
        <dbReference type="ARBA" id="ARBA00023136"/>
    </source>
</evidence>
<comment type="caution">
    <text evidence="7">The sequence shown here is derived from an EMBL/GenBank/DDBJ whole genome shotgun (WGS) entry which is preliminary data.</text>
</comment>
<feature type="transmembrane region" description="Helical" evidence="5">
    <location>
        <begin position="239"/>
        <end position="262"/>
    </location>
</feature>
<evidence type="ECO:0000256" key="5">
    <source>
        <dbReference type="SAM" id="Phobius"/>
    </source>
</evidence>
<feature type="transmembrane region" description="Helical" evidence="5">
    <location>
        <begin position="327"/>
        <end position="348"/>
    </location>
</feature>
<comment type="subcellular location">
    <subcellularLocation>
        <location evidence="1">Membrane</location>
        <topology evidence="1">Multi-pass membrane protein</topology>
    </subcellularLocation>
</comment>
<dbReference type="PANTHER" id="PTHR43471:SF3">
    <property type="entry name" value="ABC TRANSPORTER PERMEASE PROTEIN NATB"/>
    <property type="match status" value="1"/>
</dbReference>
<keyword evidence="4 5" id="KW-0472">Membrane</keyword>
<gene>
    <name evidence="7" type="ORF">E6C64_12570</name>
</gene>
<dbReference type="InterPro" id="IPR013525">
    <property type="entry name" value="ABC2_TM"/>
</dbReference>
<dbReference type="GO" id="GO:0016020">
    <property type="term" value="C:membrane"/>
    <property type="evidence" value="ECO:0007669"/>
    <property type="project" value="UniProtKB-SubCell"/>
</dbReference>
<protein>
    <submittedName>
        <fullName evidence="7">ABC transporter permease</fullName>
    </submittedName>
</protein>
<evidence type="ECO:0000256" key="2">
    <source>
        <dbReference type="ARBA" id="ARBA00022692"/>
    </source>
</evidence>
<feature type="transmembrane region" description="Helical" evidence="5">
    <location>
        <begin position="208"/>
        <end position="232"/>
    </location>
</feature>
<dbReference type="PANTHER" id="PTHR43471">
    <property type="entry name" value="ABC TRANSPORTER PERMEASE"/>
    <property type="match status" value="1"/>
</dbReference>
<dbReference type="AlphaFoldDB" id="A0A4S4FGV6"/>
<accession>A0A4S4FGV6</accession>
<sequence length="367" mass="38274">MSAPSGERARLLPFRSAVALVASREIRMALRSKAFLISTGILMLAVLASIVIGGFASRSGSDTAVAVVAETSSIVDGVDGLTVTSADSESDAEQLVRDGKVSAAVLPSDEPLGYRIVALDESPGSLVQRLSVSPSVELLTPSQQDGALVYFVALGFGLVFFMSSITFGSAIAQSVVEEKQTRVVEILLSAIPARALLAGKVIGNSVLAFGQIVAIALLASVGIAINGAGSLLSAIGAPIVWFVVFFTVGFVLLAALFAATAATVSRQQDVATATAPVTTLVMIPYLAILFFTSNEAVLTVMSYVPFSSPVGMPMRLYLGQAQWWEPLLSLAIVIASTVVVIAVGARIYENSLLRMGSKVSLRAAYKR</sequence>
<keyword evidence="3 5" id="KW-1133">Transmembrane helix</keyword>
<keyword evidence="8" id="KW-1185">Reference proteome</keyword>
<name>A0A4S4FGV6_9MICO</name>
<dbReference type="Proteomes" id="UP000309133">
    <property type="component" value="Unassembled WGS sequence"/>
</dbReference>
<dbReference type="GO" id="GO:0140359">
    <property type="term" value="F:ABC-type transporter activity"/>
    <property type="evidence" value="ECO:0007669"/>
    <property type="project" value="InterPro"/>
</dbReference>
<dbReference type="Pfam" id="PF12698">
    <property type="entry name" value="ABC2_membrane_3"/>
    <property type="match status" value="1"/>
</dbReference>
<dbReference type="RefSeq" id="WP_136427849.1">
    <property type="nucleotide sequence ID" value="NZ_SSSM01000005.1"/>
</dbReference>
<evidence type="ECO:0000256" key="3">
    <source>
        <dbReference type="ARBA" id="ARBA00022989"/>
    </source>
</evidence>
<organism evidence="7 8">
    <name type="scientific">Naasia lichenicola</name>
    <dbReference type="NCBI Taxonomy" id="2565933"/>
    <lineage>
        <taxon>Bacteria</taxon>
        <taxon>Bacillati</taxon>
        <taxon>Actinomycetota</taxon>
        <taxon>Actinomycetes</taxon>
        <taxon>Micrococcales</taxon>
        <taxon>Microbacteriaceae</taxon>
        <taxon>Naasia</taxon>
    </lineage>
</organism>
<dbReference type="EMBL" id="SSSM01000005">
    <property type="protein sequence ID" value="THG29520.1"/>
    <property type="molecule type" value="Genomic_DNA"/>
</dbReference>
<feature type="transmembrane region" description="Helical" evidence="5">
    <location>
        <begin position="147"/>
        <end position="171"/>
    </location>
</feature>
<evidence type="ECO:0000256" key="1">
    <source>
        <dbReference type="ARBA" id="ARBA00004141"/>
    </source>
</evidence>
<reference evidence="7 8" key="1">
    <citation type="submission" date="2019-04" db="EMBL/GenBank/DDBJ databases">
        <authorList>
            <person name="Jiang L."/>
        </authorList>
    </citation>
    <scope>NUCLEOTIDE SEQUENCE [LARGE SCALE GENOMIC DNA]</scope>
    <source>
        <strain evidence="7 8">YIM 131853</strain>
    </source>
</reference>
<evidence type="ECO:0000313" key="8">
    <source>
        <dbReference type="Proteomes" id="UP000309133"/>
    </source>
</evidence>
<keyword evidence="2 5" id="KW-0812">Transmembrane</keyword>
<proteinExistence type="predicted"/>
<evidence type="ECO:0000313" key="7">
    <source>
        <dbReference type="EMBL" id="THG29520.1"/>
    </source>
</evidence>
<evidence type="ECO:0000259" key="6">
    <source>
        <dbReference type="Pfam" id="PF12698"/>
    </source>
</evidence>